<dbReference type="InterPro" id="IPR036737">
    <property type="entry name" value="OmpA-like_sf"/>
</dbReference>
<dbReference type="PRINTS" id="PR01021">
    <property type="entry name" value="OMPADOMAIN"/>
</dbReference>
<dbReference type="InterPro" id="IPR011659">
    <property type="entry name" value="WD40"/>
</dbReference>
<keyword evidence="6" id="KW-0732">Signal</keyword>
<feature type="region of interest" description="Disordered" evidence="5">
    <location>
        <begin position="441"/>
        <end position="507"/>
    </location>
</feature>
<proteinExistence type="predicted"/>
<dbReference type="InterPro" id="IPR050330">
    <property type="entry name" value="Bact_OuterMem_StrucFunc"/>
</dbReference>
<dbReference type="InterPro" id="IPR006664">
    <property type="entry name" value="OMP_bac"/>
</dbReference>
<dbReference type="SUPFAM" id="SSF49478">
    <property type="entry name" value="Cna protein B-type domain"/>
    <property type="match status" value="1"/>
</dbReference>
<evidence type="ECO:0000256" key="4">
    <source>
        <dbReference type="PROSITE-ProRule" id="PRU00473"/>
    </source>
</evidence>
<dbReference type="PROSITE" id="PS01068">
    <property type="entry name" value="OMPA_1"/>
    <property type="match status" value="1"/>
</dbReference>
<dbReference type="PANTHER" id="PTHR30329:SF21">
    <property type="entry name" value="LIPOPROTEIN YIAD-RELATED"/>
    <property type="match status" value="1"/>
</dbReference>
<evidence type="ECO:0000256" key="1">
    <source>
        <dbReference type="ARBA" id="ARBA00004442"/>
    </source>
</evidence>
<dbReference type="GO" id="GO:0009279">
    <property type="term" value="C:cell outer membrane"/>
    <property type="evidence" value="ECO:0007669"/>
    <property type="project" value="UniProtKB-SubCell"/>
</dbReference>
<dbReference type="PROSITE" id="PS51123">
    <property type="entry name" value="OMPA_2"/>
    <property type="match status" value="1"/>
</dbReference>
<feature type="signal peptide" evidence="6">
    <location>
        <begin position="1"/>
        <end position="22"/>
    </location>
</feature>
<dbReference type="Gene3D" id="2.60.40.1120">
    <property type="entry name" value="Carboxypeptidase-like, regulatory domain"/>
    <property type="match status" value="1"/>
</dbReference>
<dbReference type="SUPFAM" id="SSF82171">
    <property type="entry name" value="DPP6 N-terminal domain-like"/>
    <property type="match status" value="1"/>
</dbReference>
<protein>
    <submittedName>
        <fullName evidence="8">WD40-like Beta Propeller Repeat</fullName>
    </submittedName>
</protein>
<evidence type="ECO:0000259" key="7">
    <source>
        <dbReference type="PROSITE" id="PS51123"/>
    </source>
</evidence>
<dbReference type="EMBL" id="FUZU01000001">
    <property type="protein sequence ID" value="SKC44936.1"/>
    <property type="molecule type" value="Genomic_DNA"/>
</dbReference>
<dbReference type="InterPro" id="IPR006665">
    <property type="entry name" value="OmpA-like"/>
</dbReference>
<dbReference type="Pfam" id="PF00691">
    <property type="entry name" value="OmpA"/>
    <property type="match status" value="1"/>
</dbReference>
<keyword evidence="9" id="KW-1185">Reference proteome</keyword>
<organism evidence="8 9">
    <name type="scientific">Ohtaekwangia koreensis</name>
    <dbReference type="NCBI Taxonomy" id="688867"/>
    <lineage>
        <taxon>Bacteria</taxon>
        <taxon>Pseudomonadati</taxon>
        <taxon>Bacteroidota</taxon>
        <taxon>Cytophagia</taxon>
        <taxon>Cytophagales</taxon>
        <taxon>Fulvivirgaceae</taxon>
        <taxon>Ohtaekwangia</taxon>
    </lineage>
</organism>
<dbReference type="Proteomes" id="UP000190961">
    <property type="component" value="Unassembled WGS sequence"/>
</dbReference>
<name>A0A1T5J0G1_9BACT</name>
<gene>
    <name evidence="8" type="ORF">SAMN05660236_0616</name>
</gene>
<dbReference type="InterPro" id="IPR006690">
    <property type="entry name" value="OMPA-like_CS"/>
</dbReference>
<evidence type="ECO:0000313" key="9">
    <source>
        <dbReference type="Proteomes" id="UP000190961"/>
    </source>
</evidence>
<keyword evidence="2 4" id="KW-0472">Membrane</keyword>
<feature type="compositionally biased region" description="Low complexity" evidence="5">
    <location>
        <begin position="455"/>
        <end position="469"/>
    </location>
</feature>
<evidence type="ECO:0000256" key="6">
    <source>
        <dbReference type="SAM" id="SignalP"/>
    </source>
</evidence>
<reference evidence="8 9" key="1">
    <citation type="submission" date="2017-02" db="EMBL/GenBank/DDBJ databases">
        <authorList>
            <person name="Peterson S.W."/>
        </authorList>
    </citation>
    <scope>NUCLEOTIDE SEQUENCE [LARGE SCALE GENOMIC DNA]</scope>
    <source>
        <strain evidence="8 9">DSM 25262</strain>
    </source>
</reference>
<dbReference type="SUPFAM" id="SSF48452">
    <property type="entry name" value="TPR-like"/>
    <property type="match status" value="1"/>
</dbReference>
<sequence>MSSIRSVLIFLTLLVLSRPVFAQQPPKELAEEYMTQAELTLEATKALDDARALVVTAADLDTTFLKANYEAGRLHLITIDKQMAAKYLLRVYRQDPDYRFDIEYSIGRSFQYGEKFDQAIDFYNRYKDKLAKKPGYQGKDKVDVAVVDRAIFECQNAKEYFSNPKNFSIVNIGREINSEYEDYVPVLNEQENELFFTTRRRDDNLNQNVADDNKPWEDIFFATKSGNTWSYAKNIGMPVNTPYHNSNLGLSADGNTLFIYMDEGGGDIYYSERVNGVWGEPLPMPGIINSSFEEKSVSISSDEKTLYFSSNRPGGFGGLDLYRATKDSKGEWSNVKNLGPKINTDLDDDAPFIDYDLVTLYFSSKGHKGMGGFDVFKSTFDLKGNEWSEPENLGYPINTPDNDIYFVSSKDSKRAYYSSVREDGMGYTDIYMITIPDGLKNPQPAVAKNPEPPKDTTTASTTTTPTVTKNEPKTDPVKVTPTKVEPKNQPKTDVVKTEPKTEPKKEPKKPIVPIKYIVSVVDSEGKTPLDAKVKLVGAKDNVIIGSTSNGNGVYEFTIKNGQAKDYRLSVDRDGYAFQNMNVKIQGATTEEKTINRTIELRKLSVGVTSILRNIYFDFDKASFQTESYAELNKLEAMMRTNSNMTIELAGHTDAIGTKAYNMFLSQKRAEAVKDYLTKKGIDTRRIKAVGYGKTKPLASNDDEDEGRELNRRVEFKVLSN</sequence>
<comment type="subcellular location">
    <subcellularLocation>
        <location evidence="1">Cell outer membrane</location>
    </subcellularLocation>
</comment>
<evidence type="ECO:0000256" key="2">
    <source>
        <dbReference type="ARBA" id="ARBA00023136"/>
    </source>
</evidence>
<keyword evidence="3" id="KW-0998">Cell outer membrane</keyword>
<feature type="chain" id="PRO_5012979064" evidence="6">
    <location>
        <begin position="23"/>
        <end position="720"/>
    </location>
</feature>
<dbReference type="Gene3D" id="3.30.1330.60">
    <property type="entry name" value="OmpA-like domain"/>
    <property type="match status" value="1"/>
</dbReference>
<dbReference type="SUPFAM" id="SSF103088">
    <property type="entry name" value="OmpA-like"/>
    <property type="match status" value="1"/>
</dbReference>
<accession>A0A1T5J0G1</accession>
<dbReference type="CDD" id="cd07185">
    <property type="entry name" value="OmpA_C-like"/>
    <property type="match status" value="1"/>
</dbReference>
<feature type="domain" description="OmpA-like" evidence="7">
    <location>
        <begin position="603"/>
        <end position="720"/>
    </location>
</feature>
<evidence type="ECO:0000256" key="3">
    <source>
        <dbReference type="ARBA" id="ARBA00023237"/>
    </source>
</evidence>
<dbReference type="PANTHER" id="PTHR30329">
    <property type="entry name" value="STATOR ELEMENT OF FLAGELLAR MOTOR COMPLEX"/>
    <property type="match status" value="1"/>
</dbReference>
<dbReference type="OrthoDB" id="1488841at2"/>
<dbReference type="STRING" id="688867.SAMN05660236_0616"/>
<evidence type="ECO:0000256" key="5">
    <source>
        <dbReference type="SAM" id="MobiDB-lite"/>
    </source>
</evidence>
<feature type="compositionally biased region" description="Basic and acidic residues" evidence="5">
    <location>
        <begin position="484"/>
        <end position="507"/>
    </location>
</feature>
<dbReference type="InterPro" id="IPR011990">
    <property type="entry name" value="TPR-like_helical_dom_sf"/>
</dbReference>
<dbReference type="RefSeq" id="WP_079685226.1">
    <property type="nucleotide sequence ID" value="NZ_FUZU01000001.1"/>
</dbReference>
<evidence type="ECO:0000313" key="8">
    <source>
        <dbReference type="EMBL" id="SKC44936.1"/>
    </source>
</evidence>
<dbReference type="AlphaFoldDB" id="A0A1T5J0G1"/>
<dbReference type="Pfam" id="PF07676">
    <property type="entry name" value="PD40"/>
    <property type="match status" value="3"/>
</dbReference>